<dbReference type="CDD" id="cd00761">
    <property type="entry name" value="Glyco_tranf_GTA_type"/>
    <property type="match status" value="1"/>
</dbReference>
<feature type="coiled-coil region" evidence="1">
    <location>
        <begin position="559"/>
        <end position="586"/>
    </location>
</feature>
<dbReference type="STRING" id="266779.Meso_0081"/>
<gene>
    <name evidence="4" type="ordered locus">Meso_0081</name>
</gene>
<keyword evidence="4" id="KW-0808">Transferase</keyword>
<dbReference type="PANTHER" id="PTHR22916:SF3">
    <property type="entry name" value="UDP-GLCNAC:BETAGAL BETA-1,3-N-ACETYLGLUCOSAMINYLTRANSFERASE-LIKE PROTEIN 1"/>
    <property type="match status" value="1"/>
</dbReference>
<dbReference type="GO" id="GO:0016758">
    <property type="term" value="F:hexosyltransferase activity"/>
    <property type="evidence" value="ECO:0007669"/>
    <property type="project" value="UniProtKB-ARBA"/>
</dbReference>
<evidence type="ECO:0000256" key="1">
    <source>
        <dbReference type="SAM" id="Coils"/>
    </source>
</evidence>
<dbReference type="PANTHER" id="PTHR22916">
    <property type="entry name" value="GLYCOSYLTRANSFERASE"/>
    <property type="match status" value="1"/>
</dbReference>
<evidence type="ECO:0000256" key="2">
    <source>
        <dbReference type="SAM" id="MobiDB-lite"/>
    </source>
</evidence>
<dbReference type="SUPFAM" id="SSF53448">
    <property type="entry name" value="Nucleotide-diphospho-sugar transferases"/>
    <property type="match status" value="1"/>
</dbReference>
<dbReference type="AlphaFoldDB" id="Q11M89"/>
<dbReference type="InterPro" id="IPR001173">
    <property type="entry name" value="Glyco_trans_2-like"/>
</dbReference>
<dbReference type="HOGENOM" id="CLU_451068_0_0_5"/>
<evidence type="ECO:0000259" key="3">
    <source>
        <dbReference type="Pfam" id="PF00535"/>
    </source>
</evidence>
<protein>
    <submittedName>
        <fullName evidence="4">Glycosyl transferase, family 2</fullName>
    </submittedName>
</protein>
<sequence length="605" mass="67529">MTAPIYKVHPTLDIMLWGGYSKYAAAELEKLKQTGTKEERYQAAWGLARKAAADGDLDAALENLSIAKQLSPANAEQLQFVIYEMDILRRAGSFEEARSLALDHVGNEDDPRLCVGLSSLYDEPERRLHWLNKPLLASGFAPLKLRNASEPLAIDNVTADVSPIEDGLKVSVIMPSFNAQETIEMAARGILEQSWRNLELIIVDDASTDDTWAIVQAIAANDERVIPIRQPVNGGVYKARNTGLSASSGEYVTVNDADDWSHPQRIAAQVGDILKGHTFNSTYGVRATADLVGAAKPRSGYCITENTSSLLLPSKIVKELGGWDEVRFSSDSELYFRVMMMTGHNERILWKFVPLAFILSRPMSLTNAGSAGLASLHYGARREYKEASAFWRKQTDDLAIRHDRRSFPVPRIVVEKGDDPVKIDVLLVADMSLSRTLEDLNDASREGRIGLLHLPRAKNFGKDFHRDIRSAIHAGNIEVIVPGQTAECKIVVIPDAKCLQQLPDMLPVISAEECIAPMDIDPSIFGARRLTFPSPKDKLEFLHIEDFVEFRHQMALKMLAPLEAEIRKLEARRKIKLKELKRATQRQSNRRWARSAPQSAFVESR</sequence>
<accession>Q11M89</accession>
<dbReference type="KEGG" id="mes:Meso_0081"/>
<dbReference type="Gene3D" id="3.90.550.10">
    <property type="entry name" value="Spore Coat Polysaccharide Biosynthesis Protein SpsA, Chain A"/>
    <property type="match status" value="1"/>
</dbReference>
<reference evidence="4" key="1">
    <citation type="submission" date="2006-06" db="EMBL/GenBank/DDBJ databases">
        <title>Complete sequence of chromosome of Chelativorans sp. BNC1.</title>
        <authorList>
            <consortium name="US DOE Joint Genome Institute"/>
            <person name="Copeland A."/>
            <person name="Lucas S."/>
            <person name="Lapidus A."/>
            <person name="Barry K."/>
            <person name="Detter J.C."/>
            <person name="Glavina del Rio T."/>
            <person name="Hammon N."/>
            <person name="Israni S."/>
            <person name="Dalin E."/>
            <person name="Tice H."/>
            <person name="Pitluck S."/>
            <person name="Chertkov O."/>
            <person name="Brettin T."/>
            <person name="Bruce D."/>
            <person name="Han C."/>
            <person name="Tapia R."/>
            <person name="Gilna P."/>
            <person name="Schmutz J."/>
            <person name="Larimer F."/>
            <person name="Land M."/>
            <person name="Hauser L."/>
            <person name="Kyrpides N."/>
            <person name="Mikhailova N."/>
            <person name="Richardson P."/>
        </authorList>
    </citation>
    <scope>NUCLEOTIDE SEQUENCE</scope>
    <source>
        <strain evidence="4">BNC1</strain>
    </source>
</reference>
<dbReference type="EMBL" id="CP000390">
    <property type="protein sequence ID" value="ABG61486.1"/>
    <property type="molecule type" value="Genomic_DNA"/>
</dbReference>
<name>Q11M89_CHESB</name>
<keyword evidence="1" id="KW-0175">Coiled coil</keyword>
<dbReference type="eggNOG" id="COG0463">
    <property type="taxonomic scope" value="Bacteria"/>
</dbReference>
<dbReference type="CAZy" id="GT2">
    <property type="family name" value="Glycosyltransferase Family 2"/>
</dbReference>
<dbReference type="Pfam" id="PF00535">
    <property type="entry name" value="Glycos_transf_2"/>
    <property type="match status" value="1"/>
</dbReference>
<dbReference type="InterPro" id="IPR029044">
    <property type="entry name" value="Nucleotide-diphossugar_trans"/>
</dbReference>
<feature type="region of interest" description="Disordered" evidence="2">
    <location>
        <begin position="586"/>
        <end position="605"/>
    </location>
</feature>
<evidence type="ECO:0000313" key="4">
    <source>
        <dbReference type="EMBL" id="ABG61486.1"/>
    </source>
</evidence>
<organism evidence="4">
    <name type="scientific">Chelativorans sp. (strain BNC1)</name>
    <dbReference type="NCBI Taxonomy" id="266779"/>
    <lineage>
        <taxon>Bacteria</taxon>
        <taxon>Pseudomonadati</taxon>
        <taxon>Pseudomonadota</taxon>
        <taxon>Alphaproteobacteria</taxon>
        <taxon>Hyphomicrobiales</taxon>
        <taxon>Phyllobacteriaceae</taxon>
        <taxon>Chelativorans</taxon>
    </lineage>
</organism>
<feature type="domain" description="Glycosyltransferase 2-like" evidence="3">
    <location>
        <begin position="171"/>
        <end position="277"/>
    </location>
</feature>
<proteinExistence type="predicted"/>